<comment type="subcellular location">
    <subcellularLocation>
        <location evidence="1">Membrane</location>
        <topology evidence="1">Multi-pass membrane protein</topology>
    </subcellularLocation>
</comment>
<feature type="domain" description="O-antigen ligase-related" evidence="6">
    <location>
        <begin position="183"/>
        <end position="336"/>
    </location>
</feature>
<dbReference type="AlphaFoldDB" id="A0AAJ2EZ72"/>
<dbReference type="GO" id="GO:0016020">
    <property type="term" value="C:membrane"/>
    <property type="evidence" value="ECO:0007669"/>
    <property type="project" value="UniProtKB-SubCell"/>
</dbReference>
<dbReference type="PANTHER" id="PTHR37422">
    <property type="entry name" value="TEICHURONIC ACID BIOSYNTHESIS PROTEIN TUAE"/>
    <property type="match status" value="1"/>
</dbReference>
<dbReference type="GO" id="GO:0016874">
    <property type="term" value="F:ligase activity"/>
    <property type="evidence" value="ECO:0007669"/>
    <property type="project" value="UniProtKB-KW"/>
</dbReference>
<evidence type="ECO:0000256" key="3">
    <source>
        <dbReference type="ARBA" id="ARBA00022989"/>
    </source>
</evidence>
<keyword evidence="4 5" id="KW-0472">Membrane</keyword>
<feature type="transmembrane region" description="Helical" evidence="5">
    <location>
        <begin position="32"/>
        <end position="49"/>
    </location>
</feature>
<dbReference type="Pfam" id="PF04932">
    <property type="entry name" value="Wzy_C"/>
    <property type="match status" value="1"/>
</dbReference>
<feature type="transmembrane region" description="Helical" evidence="5">
    <location>
        <begin position="56"/>
        <end position="73"/>
    </location>
</feature>
<feature type="transmembrane region" description="Helical" evidence="5">
    <location>
        <begin position="88"/>
        <end position="104"/>
    </location>
</feature>
<evidence type="ECO:0000313" key="9">
    <source>
        <dbReference type="Proteomes" id="UP001249076"/>
    </source>
</evidence>
<protein>
    <submittedName>
        <fullName evidence="7">O-antigen ligase</fullName>
        <ecNumber evidence="7">2.4.1.-</ecNumber>
    </submittedName>
</protein>
<dbReference type="RefSeq" id="WP_209816533.1">
    <property type="nucleotide sequence ID" value="NZ_JAVDTL010000001.1"/>
</dbReference>
<feature type="transmembrane region" description="Helical" evidence="5">
    <location>
        <begin position="144"/>
        <end position="165"/>
    </location>
</feature>
<proteinExistence type="predicted"/>
<evidence type="ECO:0000256" key="5">
    <source>
        <dbReference type="SAM" id="Phobius"/>
    </source>
</evidence>
<feature type="transmembrane region" description="Helical" evidence="5">
    <location>
        <begin position="328"/>
        <end position="347"/>
    </location>
</feature>
<organism evidence="7 10">
    <name type="scientific">Acidovorax delafieldii</name>
    <name type="common">Pseudomonas delafieldii</name>
    <dbReference type="NCBI Taxonomy" id="47920"/>
    <lineage>
        <taxon>Bacteria</taxon>
        <taxon>Pseudomonadati</taxon>
        <taxon>Pseudomonadota</taxon>
        <taxon>Betaproteobacteria</taxon>
        <taxon>Burkholderiales</taxon>
        <taxon>Comamonadaceae</taxon>
        <taxon>Acidovorax</taxon>
    </lineage>
</organism>
<feature type="transmembrane region" description="Helical" evidence="5">
    <location>
        <begin position="111"/>
        <end position="132"/>
    </location>
</feature>
<keyword evidence="2 5" id="KW-0812">Transmembrane</keyword>
<keyword evidence="3 5" id="KW-1133">Transmembrane helix</keyword>
<evidence type="ECO:0000256" key="2">
    <source>
        <dbReference type="ARBA" id="ARBA00022692"/>
    </source>
</evidence>
<dbReference type="EMBL" id="JAVDTL010000001">
    <property type="protein sequence ID" value="MDR6765345.1"/>
    <property type="molecule type" value="Genomic_DNA"/>
</dbReference>
<accession>A0AAJ2EZ72</accession>
<feature type="transmembrane region" description="Helical" evidence="5">
    <location>
        <begin position="172"/>
        <end position="190"/>
    </location>
</feature>
<dbReference type="Proteomes" id="UP001249076">
    <property type="component" value="Unassembled WGS sequence"/>
</dbReference>
<dbReference type="InterPro" id="IPR051533">
    <property type="entry name" value="WaaL-like"/>
</dbReference>
<keyword evidence="9" id="KW-1185">Reference proteome</keyword>
<feature type="transmembrane region" description="Helical" evidence="5">
    <location>
        <begin position="388"/>
        <end position="409"/>
    </location>
</feature>
<name>A0AAJ2EZ72_ACIDE</name>
<feature type="transmembrane region" description="Helical" evidence="5">
    <location>
        <begin position="219"/>
        <end position="237"/>
    </location>
</feature>
<dbReference type="EC" id="2.4.1.-" evidence="7"/>
<evidence type="ECO:0000313" key="7">
    <source>
        <dbReference type="EMBL" id="MDR6765345.1"/>
    </source>
</evidence>
<dbReference type="GO" id="GO:0016757">
    <property type="term" value="F:glycosyltransferase activity"/>
    <property type="evidence" value="ECO:0007669"/>
    <property type="project" value="UniProtKB-KW"/>
</dbReference>
<reference evidence="7 9" key="1">
    <citation type="submission" date="2023-07" db="EMBL/GenBank/DDBJ databases">
        <title>Sorghum-associated microbial communities from plants grown in Nebraska, USA.</title>
        <authorList>
            <person name="Schachtman D."/>
        </authorList>
    </citation>
    <scope>NUCLEOTIDE SEQUENCE</scope>
    <source>
        <strain evidence="8 9">BE105</strain>
        <strain evidence="7">BE69</strain>
    </source>
</reference>
<evidence type="ECO:0000313" key="10">
    <source>
        <dbReference type="Proteomes" id="UP001253458"/>
    </source>
</evidence>
<evidence type="ECO:0000259" key="6">
    <source>
        <dbReference type="Pfam" id="PF04932"/>
    </source>
</evidence>
<sequence>MTKADDLFVRLSGVAALMVPGLALWVRSGYSWGAVVLLLCSLATAGVWLRRRPGRDAWLLFGSIVAMGTVWALDFDPAQGSWSNLDRPAKYLLALPCLLYVLAYPPRVRWLWAGIAVGACGAGLIGMYQALVLHLPRANGFTNAIQYGGLSLLLGLMCSVALLVLWDRWKPWQRAGWAVGILLGLEGSLLSESRGGWVVLPMALLFCVWLQGRSGQPRKAIIGAVLVVVGAVGLMAFKANEVRLRVDEARQEITQYESRGDAASSVGQRLAHWGLAWRMGLDRPLTGWGRYGYEAEKQRRVAAGEAHPIVLQFSHAHNELLDIFAKRGIPGVVVLLVFYGVPLVLFWPTRRRVFPGAAGVLDAEGLCLRMIGVLLPVSYMGFGTTQVFLGHNSGTMFYLFMGMLVLAILQGRERLRLQTPGQAAAALS</sequence>
<dbReference type="PANTHER" id="PTHR37422:SF23">
    <property type="entry name" value="TEICHURONIC ACID BIOSYNTHESIS PROTEIN TUAE"/>
    <property type="match status" value="1"/>
</dbReference>
<keyword evidence="7" id="KW-0436">Ligase</keyword>
<gene>
    <name evidence="7" type="ORF">J2W88_000603</name>
    <name evidence="8" type="ORF">J2W93_000604</name>
</gene>
<comment type="caution">
    <text evidence="7">The sequence shown here is derived from an EMBL/GenBank/DDBJ whole genome shotgun (WGS) entry which is preliminary data.</text>
</comment>
<evidence type="ECO:0000256" key="4">
    <source>
        <dbReference type="ARBA" id="ARBA00023136"/>
    </source>
</evidence>
<keyword evidence="7" id="KW-0808">Transferase</keyword>
<dbReference type="Proteomes" id="UP001253458">
    <property type="component" value="Unassembled WGS sequence"/>
</dbReference>
<evidence type="ECO:0000256" key="1">
    <source>
        <dbReference type="ARBA" id="ARBA00004141"/>
    </source>
</evidence>
<keyword evidence="7" id="KW-0328">Glycosyltransferase</keyword>
<evidence type="ECO:0000313" key="8">
    <source>
        <dbReference type="EMBL" id="MDR6835783.1"/>
    </source>
</evidence>
<feature type="transmembrane region" description="Helical" evidence="5">
    <location>
        <begin position="7"/>
        <end position="26"/>
    </location>
</feature>
<dbReference type="InterPro" id="IPR007016">
    <property type="entry name" value="O-antigen_ligase-rel_domated"/>
</dbReference>
<dbReference type="EMBL" id="JAVDTS010000001">
    <property type="protein sequence ID" value="MDR6835783.1"/>
    <property type="molecule type" value="Genomic_DNA"/>
</dbReference>